<proteinExistence type="predicted"/>
<dbReference type="Proteomes" id="UP000243975">
    <property type="component" value="Unassembled WGS sequence"/>
</dbReference>
<gene>
    <name evidence="4" type="ORF">Ccrd_021994</name>
</gene>
<organism evidence="4 5">
    <name type="scientific">Cynara cardunculus var. scolymus</name>
    <name type="common">Globe artichoke</name>
    <name type="synonym">Cynara scolymus</name>
    <dbReference type="NCBI Taxonomy" id="59895"/>
    <lineage>
        <taxon>Eukaryota</taxon>
        <taxon>Viridiplantae</taxon>
        <taxon>Streptophyta</taxon>
        <taxon>Embryophyta</taxon>
        <taxon>Tracheophyta</taxon>
        <taxon>Spermatophyta</taxon>
        <taxon>Magnoliopsida</taxon>
        <taxon>eudicotyledons</taxon>
        <taxon>Gunneridae</taxon>
        <taxon>Pentapetalae</taxon>
        <taxon>asterids</taxon>
        <taxon>campanulids</taxon>
        <taxon>Asterales</taxon>
        <taxon>Asteraceae</taxon>
        <taxon>Carduoideae</taxon>
        <taxon>Cardueae</taxon>
        <taxon>Carduinae</taxon>
        <taxon>Cynara</taxon>
    </lineage>
</organism>
<feature type="domain" description="DUF7906" evidence="3">
    <location>
        <begin position="67"/>
        <end position="339"/>
    </location>
</feature>
<dbReference type="Pfam" id="PF25483">
    <property type="entry name" value="DUF7906"/>
    <property type="match status" value="1"/>
</dbReference>
<feature type="chain" id="PRO_5007119233" description="DUF7906 domain-containing protein" evidence="2">
    <location>
        <begin position="23"/>
        <end position="827"/>
    </location>
</feature>
<dbReference type="OMA" id="THWHHSA"/>
<comment type="caution">
    <text evidence="4">The sequence shown here is derived from an EMBL/GenBank/DDBJ whole genome shotgun (WGS) entry which is preliminary data.</text>
</comment>
<evidence type="ECO:0000259" key="3">
    <source>
        <dbReference type="Pfam" id="PF25483"/>
    </source>
</evidence>
<feature type="transmembrane region" description="Helical" evidence="1">
    <location>
        <begin position="762"/>
        <end position="781"/>
    </location>
</feature>
<protein>
    <recommendedName>
        <fullName evidence="3">DUF7906 domain-containing protein</fullName>
    </recommendedName>
</protein>
<keyword evidence="1" id="KW-0472">Membrane</keyword>
<dbReference type="InterPro" id="IPR057228">
    <property type="entry name" value="DUF7906"/>
</dbReference>
<keyword evidence="5" id="KW-1185">Reference proteome</keyword>
<keyword evidence="1" id="KW-1133">Transmembrane helix</keyword>
<dbReference type="STRING" id="59895.A0A103XZJ3"/>
<evidence type="ECO:0000313" key="4">
    <source>
        <dbReference type="EMBL" id="KVH99770.1"/>
    </source>
</evidence>
<keyword evidence="2" id="KW-0732">Signal</keyword>
<dbReference type="PANTHER" id="PTHR31515:SF6">
    <property type="entry name" value="TRANSMEMBRANE PROTEIN"/>
    <property type="match status" value="1"/>
</dbReference>
<evidence type="ECO:0000313" key="5">
    <source>
        <dbReference type="Proteomes" id="UP000243975"/>
    </source>
</evidence>
<accession>A0A103XZJ3</accession>
<dbReference type="PANTHER" id="PTHR31515">
    <property type="entry name" value="TRANSMEMBRANE PROTEIN-RELATED"/>
    <property type="match status" value="1"/>
</dbReference>
<dbReference type="Gramene" id="KVH99770">
    <property type="protein sequence ID" value="KVH99770"/>
    <property type="gene ID" value="Ccrd_021994"/>
</dbReference>
<reference evidence="4 5" key="1">
    <citation type="journal article" date="2016" name="Sci. Rep.">
        <title>The genome sequence of the outbreeding globe artichoke constructed de novo incorporating a phase-aware low-pass sequencing strategy of F1 progeny.</title>
        <authorList>
            <person name="Scaglione D."/>
            <person name="Reyes-Chin-Wo S."/>
            <person name="Acquadro A."/>
            <person name="Froenicke L."/>
            <person name="Portis E."/>
            <person name="Beitel C."/>
            <person name="Tirone M."/>
            <person name="Mauro R."/>
            <person name="Lo Monaco A."/>
            <person name="Mauromicale G."/>
            <person name="Faccioli P."/>
            <person name="Cattivelli L."/>
            <person name="Rieseberg L."/>
            <person name="Michelmore R."/>
            <person name="Lanteri S."/>
        </authorList>
    </citation>
    <scope>NUCLEOTIDE SEQUENCE [LARGE SCALE GENOMIC DNA]</scope>
    <source>
        <strain evidence="4">2C</strain>
    </source>
</reference>
<dbReference type="AlphaFoldDB" id="A0A103XZJ3"/>
<evidence type="ECO:0000256" key="2">
    <source>
        <dbReference type="SAM" id="SignalP"/>
    </source>
</evidence>
<feature type="signal peptide" evidence="2">
    <location>
        <begin position="1"/>
        <end position="22"/>
    </location>
</feature>
<name>A0A103XZJ3_CYNCS</name>
<keyword evidence="1" id="KW-0812">Transmembrane</keyword>
<evidence type="ECO:0000256" key="1">
    <source>
        <dbReference type="SAM" id="Phobius"/>
    </source>
</evidence>
<dbReference type="EMBL" id="LEKV01003414">
    <property type="protein sequence ID" value="KVH99770.1"/>
    <property type="molecule type" value="Genomic_DNA"/>
</dbReference>
<sequence>MSSTRSTLLCVFLVLILKYSESATPQAYRRDPGHPQWHHSAFQDVRDSVRSDVHRMLHSRAEVPFQVPLEVNVILIGFSGDGGYRYTLDSQKLQEFLQVGFPSHRPSCLETGEPLDIDHHMVFNAIPAAQPEVIALEKALKAAMVPAGTAREADFGRLVPAFEVNAADVEPEFQKLYSYLFYFENIGYSAEEIDRPMPTAIFIVNFDKVWITIPVRMDPRNKNIDLDSLMYERLGQLTEEDIKKQEGGYIYRYRYNGGGASQVWLGSGRFVVVDISAGPCTYGKLETEEGSVSSRTIPRLQNVMLRQGSTAANQFTTHDNFVGQLAALIRITVEHLVAPDVRFETVDLAMRLLIPIIVLQNHNRYNIMEKGHTYSINVDAIEAEVKNMIHKGEEVVIVGGSHLLHLHEKLAIAVSKAVRGHSLQETKKDGRFHVHTKMYLDGAILKEEMERSADVLAAGLLEVSDPSLSDKFFLRQQWMDETDGPIDSILKHKPIQAHNPKTRGKKNKGVPKKQGDLHRTYGTRVVPVFVLSLADVDPQLMMEDESLLWTSNDVVIVLQHRTEKIPLSYVSETERMHVIPSQVQRHIVAGLASAVGGLSAPYERVSHIHERPVVNWLVAAGCHPFGPFSNVSKLSQLLQDVTLSVEAFAGEYLRTPLGEPVKGKKNKTTTELWLEKFYKKETNLPEPFPHELVERLETYLDVNLSSLLYDHRLQDAYMNSTDILESSIFTQQYVDHVLESERKRMKCCNIEYNQPTHSSQSLIYAVILLAGFFVYFVVIFFSSPVSSCIFVVSISLPVEVKILDGSFASFAHIELKLGNIVELELAG</sequence>